<evidence type="ECO:0000313" key="3">
    <source>
        <dbReference type="Proteomes" id="UP001172102"/>
    </source>
</evidence>
<evidence type="ECO:0000256" key="1">
    <source>
        <dbReference type="SAM" id="MobiDB-lite"/>
    </source>
</evidence>
<comment type="caution">
    <text evidence="2">The sequence shown here is derived from an EMBL/GenBank/DDBJ whole genome shotgun (WGS) entry which is preliminary data.</text>
</comment>
<dbReference type="Proteomes" id="UP001172102">
    <property type="component" value="Unassembled WGS sequence"/>
</dbReference>
<reference evidence="2" key="1">
    <citation type="submission" date="2023-06" db="EMBL/GenBank/DDBJ databases">
        <title>Genome-scale phylogeny and comparative genomics of the fungal order Sordariales.</title>
        <authorList>
            <consortium name="Lawrence Berkeley National Laboratory"/>
            <person name="Hensen N."/>
            <person name="Bonometti L."/>
            <person name="Westerberg I."/>
            <person name="Brannstrom I.O."/>
            <person name="Guillou S."/>
            <person name="Cros-Aarteil S."/>
            <person name="Calhoun S."/>
            <person name="Haridas S."/>
            <person name="Kuo A."/>
            <person name="Mondo S."/>
            <person name="Pangilinan J."/>
            <person name="Riley R."/>
            <person name="Labutti K."/>
            <person name="Andreopoulos B."/>
            <person name="Lipzen A."/>
            <person name="Chen C."/>
            <person name="Yanf M."/>
            <person name="Daum C."/>
            <person name="Ng V."/>
            <person name="Clum A."/>
            <person name="Steindorff A."/>
            <person name="Ohm R."/>
            <person name="Martin F."/>
            <person name="Silar P."/>
            <person name="Natvig D."/>
            <person name="Lalanne C."/>
            <person name="Gautier V."/>
            <person name="Ament-Velasquez S.L."/>
            <person name="Kruys A."/>
            <person name="Hutchinson M.I."/>
            <person name="Powell A.J."/>
            <person name="Barry K."/>
            <person name="Miller A.N."/>
            <person name="Grigoriev I.V."/>
            <person name="Debuchy R."/>
            <person name="Gladieux P."/>
            <person name="Thoren M.H."/>
            <person name="Johannesson H."/>
        </authorList>
    </citation>
    <scope>NUCLEOTIDE SEQUENCE</scope>
    <source>
        <strain evidence="2">SMH4607-1</strain>
    </source>
</reference>
<dbReference type="AlphaFoldDB" id="A0AA40DIQ7"/>
<keyword evidence="3" id="KW-1185">Reference proteome</keyword>
<evidence type="ECO:0000313" key="2">
    <source>
        <dbReference type="EMBL" id="KAK0705079.1"/>
    </source>
</evidence>
<sequence length="84" mass="8930">MDHEWAGSAGRANGADPQGQTWGVPVHNTSTEWAEKALEARESVREQRGTGAVGRRCSGGPGARRGILLGLDLSGYLFTPKLPE</sequence>
<proteinExistence type="predicted"/>
<name>A0AA40DIQ7_9PEZI</name>
<feature type="region of interest" description="Disordered" evidence="1">
    <location>
        <begin position="1"/>
        <end position="25"/>
    </location>
</feature>
<organism evidence="2 3">
    <name type="scientific">Lasiosphaeris hirsuta</name>
    <dbReference type="NCBI Taxonomy" id="260670"/>
    <lineage>
        <taxon>Eukaryota</taxon>
        <taxon>Fungi</taxon>
        <taxon>Dikarya</taxon>
        <taxon>Ascomycota</taxon>
        <taxon>Pezizomycotina</taxon>
        <taxon>Sordariomycetes</taxon>
        <taxon>Sordariomycetidae</taxon>
        <taxon>Sordariales</taxon>
        <taxon>Lasiosphaeriaceae</taxon>
        <taxon>Lasiosphaeris</taxon>
    </lineage>
</organism>
<accession>A0AA40DIQ7</accession>
<protein>
    <submittedName>
        <fullName evidence="2">Uncharacterized protein</fullName>
    </submittedName>
</protein>
<gene>
    <name evidence="2" type="ORF">B0H67DRAFT_593111</name>
</gene>
<dbReference type="EMBL" id="JAUKUA010000007">
    <property type="protein sequence ID" value="KAK0705079.1"/>
    <property type="molecule type" value="Genomic_DNA"/>
</dbReference>